<dbReference type="EMBL" id="JASBWR010000074">
    <property type="protein sequence ID" value="KAJ9098806.1"/>
    <property type="molecule type" value="Genomic_DNA"/>
</dbReference>
<accession>A0ACC2VJ13</accession>
<keyword evidence="2" id="KW-1185">Reference proteome</keyword>
<gene>
    <name evidence="1" type="ORF">QFC19_006283</name>
</gene>
<proteinExistence type="predicted"/>
<protein>
    <submittedName>
        <fullName evidence="1">Uncharacterized protein</fullName>
    </submittedName>
</protein>
<comment type="caution">
    <text evidence="1">The sequence shown here is derived from an EMBL/GenBank/DDBJ whole genome shotgun (WGS) entry which is preliminary data.</text>
</comment>
<dbReference type="Proteomes" id="UP001241377">
    <property type="component" value="Unassembled WGS sequence"/>
</dbReference>
<reference evidence="1" key="1">
    <citation type="submission" date="2023-04" db="EMBL/GenBank/DDBJ databases">
        <title>Draft Genome sequencing of Naganishia species isolated from polar environments using Oxford Nanopore Technology.</title>
        <authorList>
            <person name="Leo P."/>
            <person name="Venkateswaran K."/>
        </authorList>
    </citation>
    <scope>NUCLEOTIDE SEQUENCE</scope>
    <source>
        <strain evidence="1">MNA-CCFEE 5261</strain>
    </source>
</reference>
<sequence>METHRISIKPLSAAAEDNLIDFRLSHPDTLSKQVNRHLYLLDTSYLPADLQSAAAAENDKRSESLELDVTRYTLALKRARKATDAQRAQQEAYKAQTSVLERKCEERREEIQVERAQLDFAKKKKQMHEECEALAKQLKSRPRKKAELDKLIGELENQIKEQEELIAAYQTESSARLGRFDQVLTAMDKMTEVEKVEPGRSVADMPTLDKVLAITPLTATHGRSTGSDSGKALDPKASVFTPVGRPILPGSTNSAPNVTKSSAVTSRPGAPSRGKDKNGGGSGGSATTINTGGINRTVPALMTRTKSSASTGSKKAALGGNTRSRTPVTNGSSSKDTHAPRAGGGGGRRQATNTPSQLKTSTINMEDGEISGNEGAAAGSPAPQKAGGTGGGPVENAAAGGNKRNRQDQEDGDAVKRRRVEESKKDGVVGV</sequence>
<evidence type="ECO:0000313" key="1">
    <source>
        <dbReference type="EMBL" id="KAJ9098806.1"/>
    </source>
</evidence>
<evidence type="ECO:0000313" key="2">
    <source>
        <dbReference type="Proteomes" id="UP001241377"/>
    </source>
</evidence>
<organism evidence="1 2">
    <name type="scientific">Naganishia cerealis</name>
    <dbReference type="NCBI Taxonomy" id="610337"/>
    <lineage>
        <taxon>Eukaryota</taxon>
        <taxon>Fungi</taxon>
        <taxon>Dikarya</taxon>
        <taxon>Basidiomycota</taxon>
        <taxon>Agaricomycotina</taxon>
        <taxon>Tremellomycetes</taxon>
        <taxon>Filobasidiales</taxon>
        <taxon>Filobasidiaceae</taxon>
        <taxon>Naganishia</taxon>
    </lineage>
</organism>
<name>A0ACC2VJ13_9TREE</name>